<comment type="caution">
    <text evidence="4">The sequence shown here is derived from an EMBL/GenBank/DDBJ whole genome shotgun (WGS) entry which is preliminary data.</text>
</comment>
<evidence type="ECO:0000256" key="1">
    <source>
        <dbReference type="SAM" id="MobiDB-lite"/>
    </source>
</evidence>
<feature type="compositionally biased region" description="Low complexity" evidence="1">
    <location>
        <begin position="40"/>
        <end position="59"/>
    </location>
</feature>
<feature type="domain" description="Extensin-like C-terminal" evidence="3">
    <location>
        <begin position="154"/>
        <end position="331"/>
    </location>
</feature>
<evidence type="ECO:0000313" key="4">
    <source>
        <dbReference type="EMBL" id="CAD7024494.1"/>
    </source>
</evidence>
<accession>A0ABM8PEH6</accession>
<feature type="compositionally biased region" description="Basic and acidic residues" evidence="1">
    <location>
        <begin position="104"/>
        <end position="122"/>
    </location>
</feature>
<dbReference type="Proteomes" id="UP000606921">
    <property type="component" value="Unassembled WGS sequence"/>
</dbReference>
<dbReference type="EMBL" id="CABFWF030000001">
    <property type="protein sequence ID" value="CAD7024494.1"/>
    <property type="molecule type" value="Genomic_DNA"/>
</dbReference>
<feature type="chain" id="PRO_5046334692" evidence="2">
    <location>
        <begin position="20"/>
        <end position="331"/>
    </location>
</feature>
<organism evidence="4 5">
    <name type="scientific">Pseudorhizobium endolithicum</name>
    <dbReference type="NCBI Taxonomy" id="1191678"/>
    <lineage>
        <taxon>Bacteria</taxon>
        <taxon>Pseudomonadati</taxon>
        <taxon>Pseudomonadota</taxon>
        <taxon>Alphaproteobacteria</taxon>
        <taxon>Hyphomicrobiales</taxon>
        <taxon>Rhizobiaceae</taxon>
        <taxon>Rhizobium/Agrobacterium group</taxon>
        <taxon>Pseudorhizobium</taxon>
    </lineage>
</organism>
<name>A0ABM8PEH6_9HYPH</name>
<keyword evidence="2" id="KW-0732">Signal</keyword>
<feature type="signal peptide" evidence="2">
    <location>
        <begin position="1"/>
        <end position="19"/>
    </location>
</feature>
<sequence length="331" mass="34542">MQRLPVILLLALPLLTAAALPRTGPVPAPKPAVEDERQDGTAAPGKTAEAPPPGAATVPTPEPKPKTKAPAAPSRAPEEPSDAQSAGSPAEEGAGGKTPPVTADGKEEQAEPAREEPEKEAEQNGEESTEPAKESEEPPPPPPVAKEDPEALKACLANLATLGTKYDTAAPIDDGDGCGIDQPLEVTEVLPGIDTGGAQMRCETARALAHWLKDTVKPALDIAMPGRKITGLTTGSTYACRLRNGASTGEISEHARGNAIDIAAFRLDDGTEITMKPRDEDGTMEGAFQRTATAGACLHFTTVLSPGSDAAHQDHLHLDVLERESGYRYCR</sequence>
<feature type="compositionally biased region" description="Low complexity" evidence="1">
    <location>
        <begin position="83"/>
        <end position="92"/>
    </location>
</feature>
<protein>
    <submittedName>
        <fullName evidence="4">Extensin</fullName>
    </submittedName>
</protein>
<evidence type="ECO:0000259" key="3">
    <source>
        <dbReference type="Pfam" id="PF06904"/>
    </source>
</evidence>
<gene>
    <name evidence="4" type="ORF">REJC140_00481</name>
</gene>
<proteinExistence type="predicted"/>
<dbReference type="InterPro" id="IPR009683">
    <property type="entry name" value="Extensin-like_C"/>
</dbReference>
<feature type="region of interest" description="Disordered" evidence="1">
    <location>
        <begin position="21"/>
        <end position="147"/>
    </location>
</feature>
<dbReference type="Pfam" id="PF06904">
    <property type="entry name" value="Extensin-like_C"/>
    <property type="match status" value="1"/>
</dbReference>
<reference evidence="4 5" key="1">
    <citation type="submission" date="2020-11" db="EMBL/GenBank/DDBJ databases">
        <authorList>
            <person name="Lassalle F."/>
        </authorList>
    </citation>
    <scope>NUCLEOTIDE SEQUENCE [LARGE SCALE GENOMIC DNA]</scope>
    <source>
        <strain evidence="4 5">JC140</strain>
    </source>
</reference>
<evidence type="ECO:0000313" key="5">
    <source>
        <dbReference type="Proteomes" id="UP000606921"/>
    </source>
</evidence>
<keyword evidence="5" id="KW-1185">Reference proteome</keyword>
<dbReference type="RefSeq" id="WP_142591277.1">
    <property type="nucleotide sequence ID" value="NZ_CABFWF030000001.1"/>
</dbReference>
<evidence type="ECO:0000256" key="2">
    <source>
        <dbReference type="SAM" id="SignalP"/>
    </source>
</evidence>